<comment type="caution">
    <text evidence="11">The sequence shown here is derived from an EMBL/GenBank/DDBJ whole genome shotgun (WGS) entry which is preliminary data.</text>
</comment>
<dbReference type="GO" id="GO:0005737">
    <property type="term" value="C:cytoplasm"/>
    <property type="evidence" value="ECO:0007669"/>
    <property type="project" value="UniProtKB-SubCell"/>
</dbReference>
<evidence type="ECO:0000256" key="7">
    <source>
        <dbReference type="ARBA" id="ARBA00023242"/>
    </source>
</evidence>
<gene>
    <name evidence="11" type="ORF">BGZ95_010401</name>
</gene>
<evidence type="ECO:0000256" key="4">
    <source>
        <dbReference type="ARBA" id="ARBA00022490"/>
    </source>
</evidence>
<dbReference type="InterPro" id="IPR053822">
    <property type="entry name" value="SDE2-like_dom"/>
</dbReference>
<feature type="compositionally biased region" description="Acidic residues" evidence="9">
    <location>
        <begin position="265"/>
        <end position="294"/>
    </location>
</feature>
<comment type="subcellular location">
    <subcellularLocation>
        <location evidence="2">Cytoplasm</location>
    </subcellularLocation>
    <subcellularLocation>
        <location evidence="1">Nucleus</location>
    </subcellularLocation>
</comment>
<reference evidence="11" key="1">
    <citation type="journal article" date="2020" name="Fungal Divers.">
        <title>Resolving the Mortierellaceae phylogeny through synthesis of multi-gene phylogenetics and phylogenomics.</title>
        <authorList>
            <person name="Vandepol N."/>
            <person name="Liber J."/>
            <person name="Desiro A."/>
            <person name="Na H."/>
            <person name="Kennedy M."/>
            <person name="Barry K."/>
            <person name="Grigoriev I.V."/>
            <person name="Miller A.N."/>
            <person name="O'Donnell K."/>
            <person name="Stajich J.E."/>
            <person name="Bonito G."/>
        </authorList>
    </citation>
    <scope>NUCLEOTIDE SEQUENCE</scope>
    <source>
        <strain evidence="11">NRRL 28262</strain>
    </source>
</reference>
<dbReference type="InterPro" id="IPR051421">
    <property type="entry name" value="RNA_Proc_DNA_Dmg_Regulator"/>
</dbReference>
<keyword evidence="4" id="KW-0963">Cytoplasm</keyword>
<evidence type="ECO:0000256" key="5">
    <source>
        <dbReference type="ARBA" id="ARBA00022664"/>
    </source>
</evidence>
<dbReference type="GO" id="GO:0006397">
    <property type="term" value="P:mRNA processing"/>
    <property type="evidence" value="ECO:0007669"/>
    <property type="project" value="UniProtKB-KW"/>
</dbReference>
<keyword evidence="12" id="KW-1185">Reference proteome</keyword>
<accession>A0AAD4DBE5</accession>
<feature type="region of interest" description="Disordered" evidence="9">
    <location>
        <begin position="210"/>
        <end position="316"/>
    </location>
</feature>
<feature type="compositionally biased region" description="Low complexity" evidence="9">
    <location>
        <begin position="211"/>
        <end position="233"/>
    </location>
</feature>
<keyword evidence="5" id="KW-0507">mRNA processing</keyword>
<dbReference type="GO" id="GO:0008380">
    <property type="term" value="P:RNA splicing"/>
    <property type="evidence" value="ECO:0007669"/>
    <property type="project" value="UniProtKB-KW"/>
</dbReference>
<protein>
    <recommendedName>
        <fullName evidence="10">SDE2-like domain-containing protein</fullName>
    </recommendedName>
</protein>
<dbReference type="GO" id="GO:0005634">
    <property type="term" value="C:nucleus"/>
    <property type="evidence" value="ECO:0007669"/>
    <property type="project" value="UniProtKB-SubCell"/>
</dbReference>
<feature type="domain" description="SDE2-like" evidence="10">
    <location>
        <begin position="100"/>
        <end position="203"/>
    </location>
</feature>
<dbReference type="AlphaFoldDB" id="A0AAD4DBE5"/>
<dbReference type="EMBL" id="JAAAIL010000694">
    <property type="protein sequence ID" value="KAG0273785.1"/>
    <property type="molecule type" value="Genomic_DNA"/>
</dbReference>
<evidence type="ECO:0000256" key="6">
    <source>
        <dbReference type="ARBA" id="ARBA00023187"/>
    </source>
</evidence>
<evidence type="ECO:0000256" key="9">
    <source>
        <dbReference type="SAM" id="MobiDB-lite"/>
    </source>
</evidence>
<keyword evidence="7" id="KW-0539">Nucleus</keyword>
<sequence>MEAIVSIFGSNSVAITFPEDSTPRLLDLKQQLCDLYQIPIDEQRIQTAGGLPLGCSSSFNNDQEQEEERCNHEDQVMLFEDAEQAQGGLKYFTLSMRMAGGKGGFGSMLRAQGGRMNSQKTTNTEACRDLSGRRIKTVNEAKKMAEYVRGEPERKKARKDELKRKIEEKLELADRPMRKHRFEDAKFFDESEEQVEEVKSAVAAAIKESLKAGSGSGSTASLSSAGSASSSGSKGKGKAKKVDDSDDEDVVVKTKAVKSLGMWDDMSDYESSEDENQDEDDEEEDEEEEEEEEKEEAKVEHAKVPSVGSSTRKRRA</sequence>
<evidence type="ECO:0000256" key="1">
    <source>
        <dbReference type="ARBA" id="ARBA00004123"/>
    </source>
</evidence>
<organism evidence="11 12">
    <name type="scientific">Linnemannia exigua</name>
    <dbReference type="NCBI Taxonomy" id="604196"/>
    <lineage>
        <taxon>Eukaryota</taxon>
        <taxon>Fungi</taxon>
        <taxon>Fungi incertae sedis</taxon>
        <taxon>Mucoromycota</taxon>
        <taxon>Mortierellomycotina</taxon>
        <taxon>Mortierellomycetes</taxon>
        <taxon>Mortierellales</taxon>
        <taxon>Mortierellaceae</taxon>
        <taxon>Linnemannia</taxon>
    </lineage>
</organism>
<proteinExistence type="inferred from homology"/>
<evidence type="ECO:0000313" key="11">
    <source>
        <dbReference type="EMBL" id="KAG0273785.1"/>
    </source>
</evidence>
<dbReference type="PANTHER" id="PTHR12786:SF1">
    <property type="entry name" value="SPLICING REGULATOR SDE2"/>
    <property type="match status" value="1"/>
</dbReference>
<evidence type="ECO:0000256" key="8">
    <source>
        <dbReference type="ARBA" id="ARBA00023306"/>
    </source>
</evidence>
<dbReference type="Pfam" id="PF22782">
    <property type="entry name" value="SDE2"/>
    <property type="match status" value="1"/>
</dbReference>
<dbReference type="PANTHER" id="PTHR12786">
    <property type="entry name" value="SPLICING FACTOR SF3A-RELATED"/>
    <property type="match status" value="1"/>
</dbReference>
<keyword evidence="8" id="KW-0131">Cell cycle</keyword>
<evidence type="ECO:0000256" key="3">
    <source>
        <dbReference type="ARBA" id="ARBA00008726"/>
    </source>
</evidence>
<dbReference type="Proteomes" id="UP001194580">
    <property type="component" value="Unassembled WGS sequence"/>
</dbReference>
<evidence type="ECO:0000313" key="12">
    <source>
        <dbReference type="Proteomes" id="UP001194580"/>
    </source>
</evidence>
<evidence type="ECO:0000256" key="2">
    <source>
        <dbReference type="ARBA" id="ARBA00004496"/>
    </source>
</evidence>
<comment type="similarity">
    <text evidence="3">Belongs to the SDE2 family.</text>
</comment>
<keyword evidence="6" id="KW-0508">mRNA splicing</keyword>
<evidence type="ECO:0000259" key="10">
    <source>
        <dbReference type="Pfam" id="PF22782"/>
    </source>
</evidence>
<name>A0AAD4DBE5_9FUNG</name>